<comment type="similarity">
    <text evidence="1">Belongs to the LysR transcriptional regulatory family.</text>
</comment>
<keyword evidence="2" id="KW-0805">Transcription regulation</keyword>
<dbReference type="SUPFAM" id="SSF46785">
    <property type="entry name" value="Winged helix' DNA-binding domain"/>
    <property type="match status" value="1"/>
</dbReference>
<dbReference type="InterPro" id="IPR000847">
    <property type="entry name" value="LysR_HTH_N"/>
</dbReference>
<dbReference type="RefSeq" id="WP_133199585.1">
    <property type="nucleotide sequence ID" value="NZ_JBHUCW010000044.1"/>
</dbReference>
<dbReference type="Proteomes" id="UP000295722">
    <property type="component" value="Unassembled WGS sequence"/>
</dbReference>
<feature type="domain" description="HTH lysR-type" evidence="5">
    <location>
        <begin position="1"/>
        <end position="58"/>
    </location>
</feature>
<dbReference type="PANTHER" id="PTHR30537">
    <property type="entry name" value="HTH-TYPE TRANSCRIPTIONAL REGULATOR"/>
    <property type="match status" value="1"/>
</dbReference>
<keyword evidence="3" id="KW-0238">DNA-binding</keyword>
<organism evidence="6 7">
    <name type="scientific">Paraburkholderia silviterrae</name>
    <dbReference type="NCBI Taxonomy" id="2528715"/>
    <lineage>
        <taxon>Bacteria</taxon>
        <taxon>Pseudomonadati</taxon>
        <taxon>Pseudomonadota</taxon>
        <taxon>Betaproteobacteria</taxon>
        <taxon>Burkholderiales</taxon>
        <taxon>Burkholderiaceae</taxon>
        <taxon>Paraburkholderia</taxon>
    </lineage>
</organism>
<dbReference type="PRINTS" id="PR00039">
    <property type="entry name" value="HTHLYSR"/>
</dbReference>
<evidence type="ECO:0000256" key="2">
    <source>
        <dbReference type="ARBA" id="ARBA00023015"/>
    </source>
</evidence>
<dbReference type="EMBL" id="SMRP01000037">
    <property type="protein sequence ID" value="TDG17939.1"/>
    <property type="molecule type" value="Genomic_DNA"/>
</dbReference>
<dbReference type="InterPro" id="IPR058163">
    <property type="entry name" value="LysR-type_TF_proteobact-type"/>
</dbReference>
<keyword evidence="4" id="KW-0804">Transcription</keyword>
<evidence type="ECO:0000256" key="4">
    <source>
        <dbReference type="ARBA" id="ARBA00023163"/>
    </source>
</evidence>
<dbReference type="GO" id="GO:0003700">
    <property type="term" value="F:DNA-binding transcription factor activity"/>
    <property type="evidence" value="ECO:0007669"/>
    <property type="project" value="InterPro"/>
</dbReference>
<dbReference type="InterPro" id="IPR005119">
    <property type="entry name" value="LysR_subst-bd"/>
</dbReference>
<evidence type="ECO:0000313" key="6">
    <source>
        <dbReference type="EMBL" id="TDG17939.1"/>
    </source>
</evidence>
<dbReference type="InterPro" id="IPR036390">
    <property type="entry name" value="WH_DNA-bd_sf"/>
</dbReference>
<keyword evidence="7" id="KW-1185">Reference proteome</keyword>
<evidence type="ECO:0000256" key="3">
    <source>
        <dbReference type="ARBA" id="ARBA00023125"/>
    </source>
</evidence>
<dbReference type="AlphaFoldDB" id="A0A4R5LZ49"/>
<protein>
    <submittedName>
        <fullName evidence="6">LysR family transcriptional regulator</fullName>
    </submittedName>
</protein>
<proteinExistence type="inferred from homology"/>
<dbReference type="Gene3D" id="1.10.10.10">
    <property type="entry name" value="Winged helix-like DNA-binding domain superfamily/Winged helix DNA-binding domain"/>
    <property type="match status" value="1"/>
</dbReference>
<evidence type="ECO:0000259" key="5">
    <source>
        <dbReference type="PROSITE" id="PS50931"/>
    </source>
</evidence>
<sequence length="289" mass="31564">MNWDDARIFLAIHRETTLRAAARSLKLDQATVGRRLAALEHALGAALFVRTSTGYVLTQAGKLAQAPAELMERSAHDLARRTQGMDKRLAGEIKATTTEALALEFVIPAIERLRAKHPDVTIQLNTSSQLVNLARRDADIALRTVRPTQPGLVARRLASWEMGLFASQSYLERHGLPVEGEAFAGHDLAVYQPYMAAMRVPALAGEPVHGGRIAASVNSNLSLRAAVNAGIGIGEIPVNIGAADGLIRIWPGRTREKPYEVWLVTHQDLRQTARIRALIDEIAQGFEPK</sequence>
<dbReference type="Pfam" id="PF00126">
    <property type="entry name" value="HTH_1"/>
    <property type="match status" value="1"/>
</dbReference>
<dbReference type="Pfam" id="PF03466">
    <property type="entry name" value="LysR_substrate"/>
    <property type="match status" value="1"/>
</dbReference>
<comment type="caution">
    <text evidence="6">The sequence shown here is derived from an EMBL/GenBank/DDBJ whole genome shotgun (WGS) entry which is preliminary data.</text>
</comment>
<name>A0A4R5LZ49_9BURK</name>
<dbReference type="PROSITE" id="PS50931">
    <property type="entry name" value="HTH_LYSR"/>
    <property type="match status" value="1"/>
</dbReference>
<dbReference type="OrthoDB" id="9072091at2"/>
<dbReference type="InterPro" id="IPR036388">
    <property type="entry name" value="WH-like_DNA-bd_sf"/>
</dbReference>
<gene>
    <name evidence="6" type="ORF">EYW47_36075</name>
</gene>
<evidence type="ECO:0000256" key="1">
    <source>
        <dbReference type="ARBA" id="ARBA00009437"/>
    </source>
</evidence>
<reference evidence="6 7" key="1">
    <citation type="submission" date="2019-03" db="EMBL/GenBank/DDBJ databases">
        <title>Paraburkholderia sp. 4M-K11, isolated from subtropical forest soil.</title>
        <authorList>
            <person name="Gao Z.-H."/>
            <person name="Qiu L.-H."/>
        </authorList>
    </citation>
    <scope>NUCLEOTIDE SEQUENCE [LARGE SCALE GENOMIC DNA]</scope>
    <source>
        <strain evidence="6 7">4M-K11</strain>
    </source>
</reference>
<dbReference type="GO" id="GO:0043565">
    <property type="term" value="F:sequence-specific DNA binding"/>
    <property type="evidence" value="ECO:0007669"/>
    <property type="project" value="TreeGrafter"/>
</dbReference>
<dbReference type="Gene3D" id="3.40.190.290">
    <property type="match status" value="1"/>
</dbReference>
<dbReference type="SUPFAM" id="SSF53850">
    <property type="entry name" value="Periplasmic binding protein-like II"/>
    <property type="match status" value="1"/>
</dbReference>
<accession>A0A4R5LZ49</accession>
<dbReference type="GO" id="GO:0006351">
    <property type="term" value="P:DNA-templated transcription"/>
    <property type="evidence" value="ECO:0007669"/>
    <property type="project" value="TreeGrafter"/>
</dbReference>
<dbReference type="PANTHER" id="PTHR30537:SF3">
    <property type="entry name" value="TRANSCRIPTIONAL REGULATORY PROTEIN"/>
    <property type="match status" value="1"/>
</dbReference>
<evidence type="ECO:0000313" key="7">
    <source>
        <dbReference type="Proteomes" id="UP000295722"/>
    </source>
</evidence>